<keyword evidence="2" id="KW-0732">Signal</keyword>
<dbReference type="PANTHER" id="PTHR42928">
    <property type="entry name" value="TRICARBOXYLATE-BINDING PROTEIN"/>
    <property type="match status" value="1"/>
</dbReference>
<dbReference type="PIRSF" id="PIRSF017082">
    <property type="entry name" value="YflP"/>
    <property type="match status" value="1"/>
</dbReference>
<proteinExistence type="inferred from homology"/>
<reference evidence="3" key="1">
    <citation type="journal article" date="2012" name="J. Microbiol. Biotechnol.">
        <title>Ramlibacter ginsenosidimutans sp. nov., with ginsenoside-converting activity.</title>
        <authorList>
            <person name="Wang L."/>
            <person name="An D.S."/>
            <person name="Kim S.G."/>
            <person name="Jin F.X."/>
            <person name="Kim S.C."/>
            <person name="Lee S.T."/>
            <person name="Im W.T."/>
        </authorList>
    </citation>
    <scope>NUCLEOTIDE SEQUENCE</scope>
    <source>
        <strain evidence="3">KACC 17527</strain>
    </source>
</reference>
<dbReference type="SUPFAM" id="SSF53850">
    <property type="entry name" value="Periplasmic binding protein-like II"/>
    <property type="match status" value="1"/>
</dbReference>
<organism evidence="3 4">
    <name type="scientific">Ramlibacter ginsenosidimutans</name>
    <dbReference type="NCBI Taxonomy" id="502333"/>
    <lineage>
        <taxon>Bacteria</taxon>
        <taxon>Pseudomonadati</taxon>
        <taxon>Pseudomonadota</taxon>
        <taxon>Betaproteobacteria</taxon>
        <taxon>Burkholderiales</taxon>
        <taxon>Comamonadaceae</taxon>
        <taxon>Ramlibacter</taxon>
    </lineage>
</organism>
<dbReference type="Gene3D" id="3.40.190.10">
    <property type="entry name" value="Periplasmic binding protein-like II"/>
    <property type="match status" value="1"/>
</dbReference>
<evidence type="ECO:0000256" key="2">
    <source>
        <dbReference type="SAM" id="SignalP"/>
    </source>
</evidence>
<dbReference type="PROSITE" id="PS51318">
    <property type="entry name" value="TAT"/>
    <property type="match status" value="1"/>
</dbReference>
<comment type="caution">
    <text evidence="3">The sequence shown here is derived from an EMBL/GenBank/DDBJ whole genome shotgun (WGS) entry which is preliminary data.</text>
</comment>
<evidence type="ECO:0000313" key="4">
    <source>
        <dbReference type="Proteomes" id="UP000630528"/>
    </source>
</evidence>
<dbReference type="InterPro" id="IPR042100">
    <property type="entry name" value="Bug_dom1"/>
</dbReference>
<sequence length="324" mass="33774">MNRTTSRRRFLQVASAGAATLSLPAFAAWPERPIRIIVTFPPGGASDIVARLIGDQLATKLGQAVVIDNRPGAGGSIGGQLVAQAAPDGYTLMLSNSTPISIGPFALEKQPYDPVEAFTHIAMIGSAPCVVMANPKSGLKSMNDLVAEAKKSGRLDFGSGGPASIGHIYGELMKKELGINMVHVPYRGGAPMTTDLVAGIVPVGIDVITAFVQYFKSGQIVPLAVTSAARSPLAPDVPSVIETGHKNLLLDNFFGVSGPARMQPDVVARINTAVNEIVAGAEIRRRMTELGIAAMPGTQASFAKFVKDQVAQLAPTVRGAGVKL</sequence>
<dbReference type="Gene3D" id="3.40.190.150">
    <property type="entry name" value="Bordetella uptake gene, domain 1"/>
    <property type="match status" value="1"/>
</dbReference>
<evidence type="ECO:0000313" key="3">
    <source>
        <dbReference type="EMBL" id="MBK6005531.1"/>
    </source>
</evidence>
<dbReference type="PANTHER" id="PTHR42928:SF5">
    <property type="entry name" value="BLR1237 PROTEIN"/>
    <property type="match status" value="1"/>
</dbReference>
<dbReference type="Proteomes" id="UP000630528">
    <property type="component" value="Unassembled WGS sequence"/>
</dbReference>
<dbReference type="CDD" id="cd07012">
    <property type="entry name" value="PBP2_Bug_TTT"/>
    <property type="match status" value="1"/>
</dbReference>
<dbReference type="Pfam" id="PF03401">
    <property type="entry name" value="TctC"/>
    <property type="match status" value="1"/>
</dbReference>
<name>A0A934TQ77_9BURK</name>
<feature type="chain" id="PRO_5037543211" evidence="2">
    <location>
        <begin position="28"/>
        <end position="324"/>
    </location>
</feature>
<dbReference type="InterPro" id="IPR005064">
    <property type="entry name" value="BUG"/>
</dbReference>
<reference evidence="3" key="2">
    <citation type="submission" date="2021-01" db="EMBL/GenBank/DDBJ databases">
        <authorList>
            <person name="Kang M."/>
        </authorList>
    </citation>
    <scope>NUCLEOTIDE SEQUENCE</scope>
    <source>
        <strain evidence="3">KACC 17527</strain>
    </source>
</reference>
<evidence type="ECO:0000256" key="1">
    <source>
        <dbReference type="ARBA" id="ARBA00006987"/>
    </source>
</evidence>
<dbReference type="AlphaFoldDB" id="A0A934TQ77"/>
<gene>
    <name evidence="3" type="ORF">JJB11_05455</name>
</gene>
<dbReference type="EMBL" id="JAEPWM010000001">
    <property type="protein sequence ID" value="MBK6005531.1"/>
    <property type="molecule type" value="Genomic_DNA"/>
</dbReference>
<feature type="signal peptide" evidence="2">
    <location>
        <begin position="1"/>
        <end position="27"/>
    </location>
</feature>
<keyword evidence="4" id="KW-1185">Reference proteome</keyword>
<dbReference type="RefSeq" id="WP_201166861.1">
    <property type="nucleotide sequence ID" value="NZ_JAEPWM010000001.1"/>
</dbReference>
<protein>
    <submittedName>
        <fullName evidence="3">Tripartite tricarboxylate transporter substrate binding protein</fullName>
    </submittedName>
</protein>
<dbReference type="InterPro" id="IPR006311">
    <property type="entry name" value="TAT_signal"/>
</dbReference>
<comment type="similarity">
    <text evidence="1">Belongs to the UPF0065 (bug) family.</text>
</comment>
<accession>A0A934TQ77</accession>